<dbReference type="Pfam" id="PF09527">
    <property type="entry name" value="ATPase_gene1"/>
    <property type="match status" value="1"/>
</dbReference>
<evidence type="ECO:0000256" key="1">
    <source>
        <dbReference type="SAM" id="Phobius"/>
    </source>
</evidence>
<proteinExistence type="predicted"/>
<dbReference type="InterPro" id="IPR032820">
    <property type="entry name" value="ATPase_put"/>
</dbReference>
<gene>
    <name evidence="2" type="ORF">METZ01_LOCUS94073</name>
</gene>
<feature type="transmembrane region" description="Helical" evidence="1">
    <location>
        <begin position="12"/>
        <end position="33"/>
    </location>
</feature>
<sequence>MNTKKYGAIVRLVGVGWYVGICIGVGAWAGLWADDRFGLSPMLTLAGIAVGLVLALAGMIRMLMAVLRYVSESD</sequence>
<evidence type="ECO:0000313" key="2">
    <source>
        <dbReference type="EMBL" id="SVA41219.1"/>
    </source>
</evidence>
<keyword evidence="1" id="KW-1133">Transmembrane helix</keyword>
<evidence type="ECO:0008006" key="3">
    <source>
        <dbReference type="Google" id="ProtNLM"/>
    </source>
</evidence>
<name>A0A381VLL0_9ZZZZ</name>
<reference evidence="2" key="1">
    <citation type="submission" date="2018-05" db="EMBL/GenBank/DDBJ databases">
        <authorList>
            <person name="Lanie J.A."/>
            <person name="Ng W.-L."/>
            <person name="Kazmierczak K.M."/>
            <person name="Andrzejewski T.M."/>
            <person name="Davidsen T.M."/>
            <person name="Wayne K.J."/>
            <person name="Tettelin H."/>
            <person name="Glass J.I."/>
            <person name="Rusch D."/>
            <person name="Podicherti R."/>
            <person name="Tsui H.-C.T."/>
            <person name="Winkler M.E."/>
        </authorList>
    </citation>
    <scope>NUCLEOTIDE SEQUENCE</scope>
</reference>
<keyword evidence="1" id="KW-0812">Transmembrane</keyword>
<feature type="transmembrane region" description="Helical" evidence="1">
    <location>
        <begin position="45"/>
        <end position="70"/>
    </location>
</feature>
<keyword evidence="1" id="KW-0472">Membrane</keyword>
<dbReference type="EMBL" id="UINC01009187">
    <property type="protein sequence ID" value="SVA41219.1"/>
    <property type="molecule type" value="Genomic_DNA"/>
</dbReference>
<organism evidence="2">
    <name type="scientific">marine metagenome</name>
    <dbReference type="NCBI Taxonomy" id="408172"/>
    <lineage>
        <taxon>unclassified sequences</taxon>
        <taxon>metagenomes</taxon>
        <taxon>ecological metagenomes</taxon>
    </lineage>
</organism>
<protein>
    <recommendedName>
        <fullName evidence="3">AtpZ/AtpI family protein</fullName>
    </recommendedName>
</protein>
<dbReference type="AlphaFoldDB" id="A0A381VLL0"/>
<accession>A0A381VLL0</accession>